<dbReference type="PANTHER" id="PTHR48111">
    <property type="entry name" value="REGULATOR OF RPOS"/>
    <property type="match status" value="1"/>
</dbReference>
<name>A0ABV8SZ29_9GAMM</name>
<comment type="caution">
    <text evidence="6">The sequence shown here is derived from an EMBL/GenBank/DDBJ whole genome shotgun (WGS) entry which is preliminary data.</text>
</comment>
<keyword evidence="2" id="KW-0597">Phosphoprotein</keyword>
<accession>A0ABV8SZ29</accession>
<dbReference type="SUPFAM" id="SSF52172">
    <property type="entry name" value="CheY-like"/>
    <property type="match status" value="1"/>
</dbReference>
<evidence type="ECO:0000313" key="6">
    <source>
        <dbReference type="EMBL" id="MFC4312859.1"/>
    </source>
</evidence>
<proteinExistence type="predicted"/>
<dbReference type="CDD" id="cd00383">
    <property type="entry name" value="trans_reg_C"/>
    <property type="match status" value="1"/>
</dbReference>
<dbReference type="PANTHER" id="PTHR48111:SF59">
    <property type="entry name" value="TRANSCRIPTIONAL REGULATORY PROTEIN BAER"/>
    <property type="match status" value="1"/>
</dbReference>
<dbReference type="Proteomes" id="UP001595904">
    <property type="component" value="Unassembled WGS sequence"/>
</dbReference>
<dbReference type="InterPro" id="IPR016032">
    <property type="entry name" value="Sig_transdc_resp-reg_C-effctor"/>
</dbReference>
<dbReference type="InterPro" id="IPR036388">
    <property type="entry name" value="WH-like_DNA-bd_sf"/>
</dbReference>
<dbReference type="InterPro" id="IPR011006">
    <property type="entry name" value="CheY-like_superfamily"/>
</dbReference>
<evidence type="ECO:0000313" key="7">
    <source>
        <dbReference type="Proteomes" id="UP001595904"/>
    </source>
</evidence>
<dbReference type="Gene3D" id="1.10.10.10">
    <property type="entry name" value="Winged helix-like DNA-binding domain superfamily/Winged helix DNA-binding domain"/>
    <property type="match status" value="1"/>
</dbReference>
<dbReference type="SMART" id="SM00448">
    <property type="entry name" value="REC"/>
    <property type="match status" value="1"/>
</dbReference>
<evidence type="ECO:0000259" key="5">
    <source>
        <dbReference type="PROSITE" id="PS51755"/>
    </source>
</evidence>
<dbReference type="PROSITE" id="PS51755">
    <property type="entry name" value="OMPR_PHOB"/>
    <property type="match status" value="1"/>
</dbReference>
<keyword evidence="1 3" id="KW-0238">DNA-binding</keyword>
<dbReference type="Pfam" id="PF00072">
    <property type="entry name" value="Response_reg"/>
    <property type="match status" value="1"/>
</dbReference>
<keyword evidence="7" id="KW-1185">Reference proteome</keyword>
<feature type="modified residue" description="4-aspartylphosphate" evidence="2">
    <location>
        <position position="58"/>
    </location>
</feature>
<dbReference type="SUPFAM" id="SSF46894">
    <property type="entry name" value="C-terminal effector domain of the bipartite response regulators"/>
    <property type="match status" value="1"/>
</dbReference>
<dbReference type="PROSITE" id="PS50110">
    <property type="entry name" value="RESPONSE_REGULATORY"/>
    <property type="match status" value="1"/>
</dbReference>
<sequence>MSDGAPQTRILIVEDEPKLAQLLADYLTSAGYHAQMVGDGREVAPALKASHFDLMLLDLMLPGRDGLEVCKEVRAFSNIPIVMVTARVEEIDRLLGLELGADDYICKPFSPREVVARVKAILRRSPQQVKAQVDSRLSIDEAQFKATLNGQLLDLTPVEFRLLKALSASPGRVFSRQQLLNTLYEDHRVVTDRTVDSHVKNLRRKLQLANPGDELIESIYGVGYRFTMP</sequence>
<dbReference type="InterPro" id="IPR001867">
    <property type="entry name" value="OmpR/PhoB-type_DNA-bd"/>
</dbReference>
<reference evidence="7" key="1">
    <citation type="journal article" date="2019" name="Int. J. Syst. Evol. Microbiol.">
        <title>The Global Catalogue of Microorganisms (GCM) 10K type strain sequencing project: providing services to taxonomists for standard genome sequencing and annotation.</title>
        <authorList>
            <consortium name="The Broad Institute Genomics Platform"/>
            <consortium name="The Broad Institute Genome Sequencing Center for Infectious Disease"/>
            <person name="Wu L."/>
            <person name="Ma J."/>
        </authorList>
    </citation>
    <scope>NUCLEOTIDE SEQUENCE [LARGE SCALE GENOMIC DNA]</scope>
    <source>
        <strain evidence="7">CGMCC 1.10759</strain>
    </source>
</reference>
<dbReference type="Gene3D" id="6.10.250.690">
    <property type="match status" value="1"/>
</dbReference>
<dbReference type="Gene3D" id="3.40.50.2300">
    <property type="match status" value="1"/>
</dbReference>
<feature type="DNA-binding region" description="OmpR/PhoB-type" evidence="3">
    <location>
        <begin position="128"/>
        <end position="228"/>
    </location>
</feature>
<dbReference type="Pfam" id="PF00486">
    <property type="entry name" value="Trans_reg_C"/>
    <property type="match status" value="1"/>
</dbReference>
<dbReference type="SMART" id="SM00862">
    <property type="entry name" value="Trans_reg_C"/>
    <property type="match status" value="1"/>
</dbReference>
<dbReference type="InterPro" id="IPR001789">
    <property type="entry name" value="Sig_transdc_resp-reg_receiver"/>
</dbReference>
<gene>
    <name evidence="6" type="ORF">ACFPN2_27495</name>
</gene>
<feature type="domain" description="Response regulatory" evidence="4">
    <location>
        <begin position="9"/>
        <end position="122"/>
    </location>
</feature>
<feature type="domain" description="OmpR/PhoB-type" evidence="5">
    <location>
        <begin position="128"/>
        <end position="228"/>
    </location>
</feature>
<evidence type="ECO:0000256" key="2">
    <source>
        <dbReference type="PROSITE-ProRule" id="PRU00169"/>
    </source>
</evidence>
<dbReference type="EMBL" id="JBHSDU010000014">
    <property type="protein sequence ID" value="MFC4312859.1"/>
    <property type="molecule type" value="Genomic_DNA"/>
</dbReference>
<dbReference type="RefSeq" id="WP_380602610.1">
    <property type="nucleotide sequence ID" value="NZ_JBHSDU010000014.1"/>
</dbReference>
<protein>
    <submittedName>
        <fullName evidence="6">Response regulator</fullName>
    </submittedName>
</protein>
<dbReference type="InterPro" id="IPR039420">
    <property type="entry name" value="WalR-like"/>
</dbReference>
<evidence type="ECO:0000259" key="4">
    <source>
        <dbReference type="PROSITE" id="PS50110"/>
    </source>
</evidence>
<organism evidence="6 7">
    <name type="scientific">Steroidobacter flavus</name>
    <dbReference type="NCBI Taxonomy" id="1842136"/>
    <lineage>
        <taxon>Bacteria</taxon>
        <taxon>Pseudomonadati</taxon>
        <taxon>Pseudomonadota</taxon>
        <taxon>Gammaproteobacteria</taxon>
        <taxon>Steroidobacterales</taxon>
        <taxon>Steroidobacteraceae</taxon>
        <taxon>Steroidobacter</taxon>
    </lineage>
</organism>
<evidence type="ECO:0000256" key="3">
    <source>
        <dbReference type="PROSITE-ProRule" id="PRU01091"/>
    </source>
</evidence>
<evidence type="ECO:0000256" key="1">
    <source>
        <dbReference type="ARBA" id="ARBA00023125"/>
    </source>
</evidence>